<dbReference type="InterPro" id="IPR020843">
    <property type="entry name" value="ER"/>
</dbReference>
<dbReference type="InterPro" id="IPR052733">
    <property type="entry name" value="Chloroplast_QOR"/>
</dbReference>
<dbReference type="PROSITE" id="PS01162">
    <property type="entry name" value="QOR_ZETA_CRYSTAL"/>
    <property type="match status" value="1"/>
</dbReference>
<evidence type="ECO:0000313" key="3">
    <source>
        <dbReference type="EMBL" id="MEE6311471.1"/>
    </source>
</evidence>
<dbReference type="InterPro" id="IPR002364">
    <property type="entry name" value="Quin_OxRdtase/zeta-crystal_CS"/>
</dbReference>
<dbReference type="PANTHER" id="PTHR44013">
    <property type="entry name" value="ZINC-TYPE ALCOHOL DEHYDROGENASE-LIKE PROTEIN C16A3.02C"/>
    <property type="match status" value="1"/>
</dbReference>
<protein>
    <submittedName>
        <fullName evidence="3">NAD(P)-dependent alcohol dehydrogenase</fullName>
    </submittedName>
</protein>
<reference evidence="3 4" key="1">
    <citation type="submission" date="2024-01" db="EMBL/GenBank/DDBJ databases">
        <title>Genome insights into Plantactinospora veratri sp. nov.</title>
        <authorList>
            <person name="Wang L."/>
        </authorList>
    </citation>
    <scope>NUCLEOTIDE SEQUENCE [LARGE SCALE GENOMIC DNA]</scope>
    <source>
        <strain evidence="3 4">NEAU-FHS4</strain>
    </source>
</reference>
<dbReference type="EMBL" id="JAZGQL010000034">
    <property type="protein sequence ID" value="MEE6311471.1"/>
    <property type="molecule type" value="Genomic_DNA"/>
</dbReference>
<comment type="caution">
    <text evidence="3">The sequence shown here is derived from an EMBL/GenBank/DDBJ whole genome shotgun (WGS) entry which is preliminary data.</text>
</comment>
<dbReference type="SUPFAM" id="SSF51735">
    <property type="entry name" value="NAD(P)-binding Rossmann-fold domains"/>
    <property type="match status" value="1"/>
</dbReference>
<dbReference type="InterPro" id="IPR011032">
    <property type="entry name" value="GroES-like_sf"/>
</dbReference>
<dbReference type="SUPFAM" id="SSF50129">
    <property type="entry name" value="GroES-like"/>
    <property type="match status" value="1"/>
</dbReference>
<dbReference type="PANTHER" id="PTHR44013:SF1">
    <property type="entry name" value="ZINC-TYPE ALCOHOL DEHYDROGENASE-LIKE PROTEIN C16A3.02C"/>
    <property type="match status" value="1"/>
</dbReference>
<organism evidence="3 4">
    <name type="scientific">Plantactinospora veratri</name>
    <dbReference type="NCBI Taxonomy" id="1436122"/>
    <lineage>
        <taxon>Bacteria</taxon>
        <taxon>Bacillati</taxon>
        <taxon>Actinomycetota</taxon>
        <taxon>Actinomycetes</taxon>
        <taxon>Micromonosporales</taxon>
        <taxon>Micromonosporaceae</taxon>
        <taxon>Plantactinospora</taxon>
    </lineage>
</organism>
<gene>
    <name evidence="2" type="ORF">V1634_26065</name>
    <name evidence="3" type="ORF">V1634_32080</name>
</gene>
<name>A0ABU7SND2_9ACTN</name>
<keyword evidence="4" id="KW-1185">Reference proteome</keyword>
<dbReference type="SMART" id="SM00829">
    <property type="entry name" value="PKS_ER"/>
    <property type="match status" value="1"/>
</dbReference>
<dbReference type="InterPro" id="IPR013154">
    <property type="entry name" value="ADH-like_N"/>
</dbReference>
<evidence type="ECO:0000313" key="2">
    <source>
        <dbReference type="EMBL" id="MEE6310308.1"/>
    </source>
</evidence>
<proteinExistence type="predicted"/>
<dbReference type="Proteomes" id="UP001339911">
    <property type="component" value="Unassembled WGS sequence"/>
</dbReference>
<dbReference type="Gene3D" id="3.40.50.720">
    <property type="entry name" value="NAD(P)-binding Rossmann-like Domain"/>
    <property type="match status" value="1"/>
</dbReference>
<accession>A0ABU7SND2</accession>
<dbReference type="RefSeq" id="WP_331210531.1">
    <property type="nucleotide sequence ID" value="NZ_JAZGQL010000025.1"/>
</dbReference>
<dbReference type="Pfam" id="PF08240">
    <property type="entry name" value="ADH_N"/>
    <property type="match status" value="1"/>
</dbReference>
<feature type="domain" description="Enoyl reductase (ER)" evidence="1">
    <location>
        <begin position="10"/>
        <end position="326"/>
    </location>
</feature>
<dbReference type="Gene3D" id="3.90.180.10">
    <property type="entry name" value="Medium-chain alcohol dehydrogenases, catalytic domain"/>
    <property type="match status" value="1"/>
</dbReference>
<dbReference type="InterPro" id="IPR036291">
    <property type="entry name" value="NAD(P)-bd_dom_sf"/>
</dbReference>
<evidence type="ECO:0000259" key="1">
    <source>
        <dbReference type="SMART" id="SM00829"/>
    </source>
</evidence>
<dbReference type="CDD" id="cd08267">
    <property type="entry name" value="MDR1"/>
    <property type="match status" value="1"/>
</dbReference>
<dbReference type="Pfam" id="PF13602">
    <property type="entry name" value="ADH_zinc_N_2"/>
    <property type="match status" value="1"/>
</dbReference>
<sequence length="328" mass="35193">MKAAVLRSYGPPEALELTEVQRPTPGDDEVLVRVRATSVNPYDWHHIRGEPLVARLMPDGPRLRTPAIGIPGCDMAGQVEAVGRNVTEFRPGDDVYALLPEGGFGEYVSVREDLLAPKPANLSYEQAAAVPMAAVTALVGLRDAGRLQPGQQVLVNGASGGVGTFAVQLARAFGATVTGVCSGRNVELVRSLGADEVVDYTTEDFTRRGRRYDLLLDNAGSRSVAAYRRALTRDGTLVVVGGPGGRWLQPVGRVFAALAASPLVSQRITLADTVRCPDKKQCLRLLTGLIEEGSVTPVVDRRYPFAEIREAVRYQEEGHSPGKVVVTL</sequence>
<evidence type="ECO:0000313" key="4">
    <source>
        <dbReference type="Proteomes" id="UP001339911"/>
    </source>
</evidence>
<dbReference type="EMBL" id="JAZGQL010000025">
    <property type="protein sequence ID" value="MEE6310308.1"/>
    <property type="molecule type" value="Genomic_DNA"/>
</dbReference>